<feature type="compositionally biased region" description="Pro residues" evidence="1">
    <location>
        <begin position="254"/>
        <end position="263"/>
    </location>
</feature>
<protein>
    <recommendedName>
        <fullName evidence="4">Protein kinase domain-containing protein</fullName>
    </recommendedName>
</protein>
<evidence type="ECO:0008006" key="4">
    <source>
        <dbReference type="Google" id="ProtNLM"/>
    </source>
</evidence>
<name>A0A6F8XNT4_9ACTN</name>
<reference evidence="2 3" key="1">
    <citation type="submission" date="2020-03" db="EMBL/GenBank/DDBJ databases">
        <title>Whole genome shotgun sequence of Phytohabitans flavus NBRC 107702.</title>
        <authorList>
            <person name="Komaki H."/>
            <person name="Tamura T."/>
        </authorList>
    </citation>
    <scope>NUCLEOTIDE SEQUENCE [LARGE SCALE GENOMIC DNA]</scope>
    <source>
        <strain evidence="2 3">NBRC 107702</strain>
    </source>
</reference>
<accession>A0A6F8XNT4</accession>
<proteinExistence type="predicted"/>
<evidence type="ECO:0000313" key="3">
    <source>
        <dbReference type="Proteomes" id="UP000502508"/>
    </source>
</evidence>
<gene>
    <name evidence="2" type="ORF">Pflav_018380</name>
</gene>
<reference evidence="2 3" key="2">
    <citation type="submission" date="2020-03" db="EMBL/GenBank/DDBJ databases">
        <authorList>
            <person name="Ichikawa N."/>
            <person name="Kimura A."/>
            <person name="Kitahashi Y."/>
            <person name="Uohara A."/>
        </authorList>
    </citation>
    <scope>NUCLEOTIDE SEQUENCE [LARGE SCALE GENOMIC DNA]</scope>
    <source>
        <strain evidence="2 3">NBRC 107702</strain>
    </source>
</reference>
<evidence type="ECO:0000313" key="2">
    <source>
        <dbReference type="EMBL" id="BCB75428.1"/>
    </source>
</evidence>
<dbReference type="AlphaFoldDB" id="A0A6F8XNT4"/>
<keyword evidence="3" id="KW-1185">Reference proteome</keyword>
<dbReference type="Proteomes" id="UP000502508">
    <property type="component" value="Chromosome"/>
</dbReference>
<dbReference type="EMBL" id="AP022870">
    <property type="protein sequence ID" value="BCB75428.1"/>
    <property type="molecule type" value="Genomic_DNA"/>
</dbReference>
<sequence>MSDSGAAPSHVRPYVRQHAPFAPHQAALFAAELAEQVAALHAAGRRPLRLDSDVRVEVHEGRVRPVIMASEPEAGPHTRTDDVRALGGVLSDLLGAPPEPDGGLPPRPNGAPEALWSLLETAVAADPAARPTAALLARQLRDAARDLLLGVTPWPAAAGATNEALPASSLHEVPVPGYVPVPGAVDDLPAPRGPGRRLAIGLAAVATLVVLSSAGVVTARALSTEDPGTGIPSKNVAAPSPTPTTPARTAGPPSASPAPPQPGRPAASPAPAQPDKPQASSRQPAPTTPARPNTPQIASSTKSMNVAQNYGRAQGSVSWDGTSAQANGRLVDAAANESQSWLRIAYQIYEGGTWKTRYVQPDPYATVANGQGANFSWSRSGPIKDVQWDVCSKRNGTTYCTGWK</sequence>
<evidence type="ECO:0000256" key="1">
    <source>
        <dbReference type="SAM" id="MobiDB-lite"/>
    </source>
</evidence>
<dbReference type="RefSeq" id="WP_232071115.1">
    <property type="nucleotide sequence ID" value="NZ_AP022870.1"/>
</dbReference>
<dbReference type="KEGG" id="pfla:Pflav_018380"/>
<feature type="region of interest" description="Disordered" evidence="1">
    <location>
        <begin position="223"/>
        <end position="303"/>
    </location>
</feature>
<feature type="compositionally biased region" description="Low complexity" evidence="1">
    <location>
        <begin position="282"/>
        <end position="296"/>
    </location>
</feature>
<organism evidence="2 3">
    <name type="scientific">Phytohabitans flavus</name>
    <dbReference type="NCBI Taxonomy" id="1076124"/>
    <lineage>
        <taxon>Bacteria</taxon>
        <taxon>Bacillati</taxon>
        <taxon>Actinomycetota</taxon>
        <taxon>Actinomycetes</taxon>
        <taxon>Micromonosporales</taxon>
        <taxon>Micromonosporaceae</taxon>
    </lineage>
</organism>